<evidence type="ECO:0000313" key="1">
    <source>
        <dbReference type="EMBL" id="QDG50778.1"/>
    </source>
</evidence>
<name>A0A4Y6PR25_PERCE</name>
<dbReference type="AlphaFoldDB" id="A0A4Y6PR25"/>
<gene>
    <name evidence="1" type="ORF">FIV42_08550</name>
</gene>
<accession>A0A4Y6PR25</accession>
<sequence>MVELELVDEDGVAEVIETTNNHPFWVDGKGWTRVDQLRTGDQVPSGDGSSLTVASVFLTQRVETVYNFAVDDFRSYFVGESGAWVHNCKFKRPKKVRSVHGVTGKFRNKRYNYRIDTNPGAVAPGEGRFHIHIYRRDVEVAKVAGTGAFAKTHGGTVLRKPSELPKTVRNDINRLVEHVQKNLD</sequence>
<evidence type="ECO:0000313" key="2">
    <source>
        <dbReference type="Proteomes" id="UP000315995"/>
    </source>
</evidence>
<dbReference type="EMBL" id="CP041186">
    <property type="protein sequence ID" value="QDG50778.1"/>
    <property type="molecule type" value="Genomic_DNA"/>
</dbReference>
<organism evidence="1 2">
    <name type="scientific">Persicimonas caeni</name>
    <dbReference type="NCBI Taxonomy" id="2292766"/>
    <lineage>
        <taxon>Bacteria</taxon>
        <taxon>Deltaproteobacteria</taxon>
        <taxon>Bradymonadales</taxon>
        <taxon>Bradymonadaceae</taxon>
        <taxon>Persicimonas</taxon>
    </lineage>
</organism>
<evidence type="ECO:0008006" key="3">
    <source>
        <dbReference type="Google" id="ProtNLM"/>
    </source>
</evidence>
<dbReference type="InterPro" id="IPR036844">
    <property type="entry name" value="Hint_dom_sf"/>
</dbReference>
<reference evidence="1 2" key="1">
    <citation type="submission" date="2019-06" db="EMBL/GenBank/DDBJ databases">
        <title>Persicimonas caeni gen. nov., sp. nov., a predatory bacterium isolated from solar saltern.</title>
        <authorList>
            <person name="Wang S."/>
        </authorList>
    </citation>
    <scope>NUCLEOTIDE SEQUENCE [LARGE SCALE GENOMIC DNA]</scope>
    <source>
        <strain evidence="1 2">YN101</strain>
    </source>
</reference>
<accession>A0A5B8Y8H1</accession>
<dbReference type="OrthoDB" id="5475831at2"/>
<dbReference type="SUPFAM" id="SSF51294">
    <property type="entry name" value="Hedgehog/intein (Hint) domain"/>
    <property type="match status" value="1"/>
</dbReference>
<dbReference type="Gene3D" id="2.170.16.10">
    <property type="entry name" value="Hedgehog/Intein (Hint) domain"/>
    <property type="match status" value="1"/>
</dbReference>
<dbReference type="Proteomes" id="UP000315995">
    <property type="component" value="Chromosome"/>
</dbReference>
<proteinExistence type="predicted"/>
<protein>
    <recommendedName>
        <fullName evidence="3">Intein C-terminal splicing domain-containing protein</fullName>
    </recommendedName>
</protein>
<dbReference type="Pfam" id="PF07591">
    <property type="entry name" value="PT-HINT"/>
    <property type="match status" value="1"/>
</dbReference>
<keyword evidence="2" id="KW-1185">Reference proteome</keyword>